<sequence length="253" mass="28419">MRIVIIEDEPLTAEDLAETLQQADAGVEIEAILSSVKNAISYFQKHDFPDLIFSDIQLGDGLSFEVFKAVPTSTPVVFCTAYDVYALEAFKANGIDYVLKPFTVTSISNTLQKYKKLRDSFSQTNTSFKNILDLFENKLTQKRSSILVYQRDKIIPLAVSDIALASIENQLTRVHSFGGGSYVVNHTLDELENILSAGFFRANRQHLISHKAVKEVSQYFGRKLHIALTIPFPDEVLVSKVKSPLFLEWLASH</sequence>
<dbReference type="GO" id="GO:0000976">
    <property type="term" value="F:transcription cis-regulatory region binding"/>
    <property type="evidence" value="ECO:0007669"/>
    <property type="project" value="TreeGrafter"/>
</dbReference>
<proteinExistence type="predicted"/>
<dbReference type="InterPro" id="IPR001789">
    <property type="entry name" value="Sig_transdc_resp-reg_receiver"/>
</dbReference>
<dbReference type="Pfam" id="PF00072">
    <property type="entry name" value="Response_reg"/>
    <property type="match status" value="1"/>
</dbReference>
<dbReference type="PANTHER" id="PTHR48111">
    <property type="entry name" value="REGULATOR OF RPOS"/>
    <property type="match status" value="1"/>
</dbReference>
<dbReference type="EMBL" id="QWGE01000005">
    <property type="protein sequence ID" value="RIJ34315.1"/>
    <property type="molecule type" value="Genomic_DNA"/>
</dbReference>
<evidence type="ECO:0000313" key="6">
    <source>
        <dbReference type="Proteomes" id="UP000266005"/>
    </source>
</evidence>
<dbReference type="AlphaFoldDB" id="A0A399RY21"/>
<dbReference type="RefSeq" id="WP_119433175.1">
    <property type="nucleotide sequence ID" value="NZ_QWGE01000005.1"/>
</dbReference>
<dbReference type="GO" id="GO:0005829">
    <property type="term" value="C:cytosol"/>
    <property type="evidence" value="ECO:0007669"/>
    <property type="project" value="TreeGrafter"/>
</dbReference>
<dbReference type="SMART" id="SM00448">
    <property type="entry name" value="REC"/>
    <property type="match status" value="1"/>
</dbReference>
<keyword evidence="2" id="KW-0597">Phosphoprotein</keyword>
<evidence type="ECO:0000259" key="4">
    <source>
        <dbReference type="PROSITE" id="PS50930"/>
    </source>
</evidence>
<dbReference type="GO" id="GO:0032993">
    <property type="term" value="C:protein-DNA complex"/>
    <property type="evidence" value="ECO:0007669"/>
    <property type="project" value="TreeGrafter"/>
</dbReference>
<dbReference type="PROSITE" id="PS50110">
    <property type="entry name" value="RESPONSE_REGULATORY"/>
    <property type="match status" value="1"/>
</dbReference>
<evidence type="ECO:0000259" key="3">
    <source>
        <dbReference type="PROSITE" id="PS50110"/>
    </source>
</evidence>
<reference evidence="6" key="1">
    <citation type="submission" date="2018-08" db="EMBL/GenBank/DDBJ databases">
        <title>Mucilaginibacter sp. MYSH2.</title>
        <authorList>
            <person name="Seo T."/>
        </authorList>
    </citation>
    <scope>NUCLEOTIDE SEQUENCE [LARGE SCALE GENOMIC DNA]</scope>
    <source>
        <strain evidence="6">KIRAN</strain>
    </source>
</reference>
<feature type="modified residue" description="4-aspartylphosphate" evidence="2">
    <location>
        <position position="55"/>
    </location>
</feature>
<evidence type="ECO:0000256" key="2">
    <source>
        <dbReference type="PROSITE-ProRule" id="PRU00169"/>
    </source>
</evidence>
<dbReference type="PANTHER" id="PTHR48111:SF69">
    <property type="entry name" value="RESPONSE REGULATOR RECEIVER"/>
    <property type="match status" value="1"/>
</dbReference>
<dbReference type="GO" id="GO:0006355">
    <property type="term" value="P:regulation of DNA-templated transcription"/>
    <property type="evidence" value="ECO:0007669"/>
    <property type="project" value="TreeGrafter"/>
</dbReference>
<keyword evidence="6" id="KW-1185">Reference proteome</keyword>
<dbReference type="SUPFAM" id="SSF52172">
    <property type="entry name" value="CheY-like"/>
    <property type="match status" value="1"/>
</dbReference>
<accession>A0A399RY21</accession>
<dbReference type="GO" id="GO:0000156">
    <property type="term" value="F:phosphorelay response regulator activity"/>
    <property type="evidence" value="ECO:0007669"/>
    <property type="project" value="TreeGrafter"/>
</dbReference>
<protein>
    <submittedName>
        <fullName evidence="5">DNA-binding response regulator</fullName>
    </submittedName>
</protein>
<dbReference type="Proteomes" id="UP000266005">
    <property type="component" value="Unassembled WGS sequence"/>
</dbReference>
<dbReference type="InterPro" id="IPR011006">
    <property type="entry name" value="CheY-like_superfamily"/>
</dbReference>
<feature type="domain" description="HTH LytTR-type" evidence="4">
    <location>
        <begin position="146"/>
        <end position="216"/>
    </location>
</feature>
<evidence type="ECO:0000313" key="5">
    <source>
        <dbReference type="EMBL" id="RIJ34315.1"/>
    </source>
</evidence>
<dbReference type="Gene3D" id="3.40.50.2300">
    <property type="match status" value="1"/>
</dbReference>
<dbReference type="PROSITE" id="PS50930">
    <property type="entry name" value="HTH_LYTTR"/>
    <property type="match status" value="1"/>
</dbReference>
<keyword evidence="1 5" id="KW-0238">DNA-binding</keyword>
<dbReference type="InterPro" id="IPR039420">
    <property type="entry name" value="WalR-like"/>
</dbReference>
<dbReference type="InterPro" id="IPR007492">
    <property type="entry name" value="LytTR_DNA-bd_dom"/>
</dbReference>
<dbReference type="OrthoDB" id="646623at2"/>
<dbReference type="SMART" id="SM00850">
    <property type="entry name" value="LytTR"/>
    <property type="match status" value="1"/>
</dbReference>
<organism evidence="5 6">
    <name type="scientific">Pontibacter oryzae</name>
    <dbReference type="NCBI Taxonomy" id="2304593"/>
    <lineage>
        <taxon>Bacteria</taxon>
        <taxon>Pseudomonadati</taxon>
        <taxon>Bacteroidota</taxon>
        <taxon>Cytophagia</taxon>
        <taxon>Cytophagales</taxon>
        <taxon>Hymenobacteraceae</taxon>
        <taxon>Pontibacter</taxon>
    </lineage>
</organism>
<feature type="domain" description="Response regulatory" evidence="3">
    <location>
        <begin position="2"/>
        <end position="115"/>
    </location>
</feature>
<comment type="caution">
    <text evidence="5">The sequence shown here is derived from an EMBL/GenBank/DDBJ whole genome shotgun (WGS) entry which is preliminary data.</text>
</comment>
<evidence type="ECO:0000256" key="1">
    <source>
        <dbReference type="ARBA" id="ARBA00023125"/>
    </source>
</evidence>
<name>A0A399RY21_9BACT</name>
<dbReference type="Gene3D" id="2.40.50.1020">
    <property type="entry name" value="LytTr DNA-binding domain"/>
    <property type="match status" value="1"/>
</dbReference>
<gene>
    <name evidence="5" type="ORF">D1627_15450</name>
</gene>
<dbReference type="Pfam" id="PF04397">
    <property type="entry name" value="LytTR"/>
    <property type="match status" value="1"/>
</dbReference>